<feature type="domain" description="Beta-lactamase-related" evidence="1">
    <location>
        <begin position="44"/>
        <end position="409"/>
    </location>
</feature>
<accession>A0ABU5HCJ7</accession>
<dbReference type="PANTHER" id="PTHR43283:SF3">
    <property type="entry name" value="BETA-LACTAMASE FAMILY PROTEIN (AFU_ORTHOLOGUE AFUA_5G07500)"/>
    <property type="match status" value="1"/>
</dbReference>
<dbReference type="Pfam" id="PF00144">
    <property type="entry name" value="Beta-lactamase"/>
    <property type="match status" value="1"/>
</dbReference>
<comment type="caution">
    <text evidence="2">The sequence shown here is derived from an EMBL/GenBank/DDBJ whole genome shotgun (WGS) entry which is preliminary data.</text>
</comment>
<keyword evidence="3" id="KW-1185">Reference proteome</keyword>
<evidence type="ECO:0000313" key="3">
    <source>
        <dbReference type="Proteomes" id="UP001291309"/>
    </source>
</evidence>
<dbReference type="PROSITE" id="PS51257">
    <property type="entry name" value="PROKAR_LIPOPROTEIN"/>
    <property type="match status" value="1"/>
</dbReference>
<dbReference type="Proteomes" id="UP001291309">
    <property type="component" value="Unassembled WGS sequence"/>
</dbReference>
<dbReference type="GO" id="GO:0016787">
    <property type="term" value="F:hydrolase activity"/>
    <property type="evidence" value="ECO:0007669"/>
    <property type="project" value="UniProtKB-KW"/>
</dbReference>
<name>A0ABU5HCJ7_9BACT</name>
<proteinExistence type="predicted"/>
<organism evidence="2 3">
    <name type="scientific">Hyalangium rubrum</name>
    <dbReference type="NCBI Taxonomy" id="3103134"/>
    <lineage>
        <taxon>Bacteria</taxon>
        <taxon>Pseudomonadati</taxon>
        <taxon>Myxococcota</taxon>
        <taxon>Myxococcia</taxon>
        <taxon>Myxococcales</taxon>
        <taxon>Cystobacterineae</taxon>
        <taxon>Archangiaceae</taxon>
        <taxon>Hyalangium</taxon>
    </lineage>
</organism>
<gene>
    <name evidence="2" type="ORF">SYV04_32640</name>
</gene>
<dbReference type="SUPFAM" id="SSF56601">
    <property type="entry name" value="beta-lactamase/transpeptidase-like"/>
    <property type="match status" value="1"/>
</dbReference>
<dbReference type="InterPro" id="IPR050789">
    <property type="entry name" value="Diverse_Enzym_Activities"/>
</dbReference>
<evidence type="ECO:0000259" key="1">
    <source>
        <dbReference type="Pfam" id="PF00144"/>
    </source>
</evidence>
<dbReference type="PANTHER" id="PTHR43283">
    <property type="entry name" value="BETA-LACTAMASE-RELATED"/>
    <property type="match status" value="1"/>
</dbReference>
<keyword evidence="2" id="KW-0378">Hydrolase</keyword>
<reference evidence="2 3" key="1">
    <citation type="submission" date="2023-12" db="EMBL/GenBank/DDBJ databases">
        <title>the genome sequence of Hyalangium sp. s54d21.</title>
        <authorList>
            <person name="Zhang X."/>
        </authorList>
    </citation>
    <scope>NUCLEOTIDE SEQUENCE [LARGE SCALE GENOMIC DNA]</scope>
    <source>
        <strain evidence="3">s54d21</strain>
    </source>
</reference>
<dbReference type="InterPro" id="IPR012338">
    <property type="entry name" value="Beta-lactam/transpept-like"/>
</dbReference>
<dbReference type="EC" id="3.1.1.103" evidence="2"/>
<evidence type="ECO:0000313" key="2">
    <source>
        <dbReference type="EMBL" id="MDY7231183.1"/>
    </source>
</evidence>
<dbReference type="InterPro" id="IPR001466">
    <property type="entry name" value="Beta-lactam-related"/>
</dbReference>
<dbReference type="RefSeq" id="WP_321549891.1">
    <property type="nucleotide sequence ID" value="NZ_JAXIVS010000013.1"/>
</dbReference>
<dbReference type="Gene3D" id="3.40.710.10">
    <property type="entry name" value="DD-peptidase/beta-lactamase superfamily"/>
    <property type="match status" value="1"/>
</dbReference>
<dbReference type="EMBL" id="JAXIVS010000013">
    <property type="protein sequence ID" value="MDY7231183.1"/>
    <property type="molecule type" value="Genomic_DNA"/>
</dbReference>
<sequence>MRRCLSLPFSLLVVLSCASPRGGQVQEASKSHGPLAQKLAPVGDFFRQAVARQKLPGALVFVERLDGSERYLETFGSMERERGRSFDEKTLIRIASMTKPITSTAVMMLVEEGKIDLDAPLGRYLPEWAHPTVLGEVSPDGSYSTRPARQPLTVRSLLTHTSGLSYRFMGPPLADIYARAGVSDGVGHTEGTLAEQSQKLAALPLLHEPGEHYTYSLSTDILGRVIEAVSGRPLDKFLEERIFEPLGMQDTFFYPPENRVDEVAVLYRLGPERTLERVPVTGRNLSDGDAVYASDVQTAGPRTYVSGGGGLLSTVSDYAIFLRMIANKGGHKDQRLLSPASVDLMTTNQIGRLRANFFDSGFGLGFAVNDDPARAKALGPVGTYFWVGIFSSRFWVDPGSKLIGICTSQFWDLDDETIDQCPAQVYQALSRQ</sequence>
<protein>
    <submittedName>
        <fullName evidence="2">Serine hydrolase domain-containing protein</fullName>
        <ecNumber evidence="2">3.1.1.103</ecNumber>
    </submittedName>
</protein>